<keyword evidence="3" id="KW-1185">Reference proteome</keyword>
<dbReference type="Proteomes" id="UP000287033">
    <property type="component" value="Unassembled WGS sequence"/>
</dbReference>
<reference evidence="2 3" key="1">
    <citation type="journal article" date="2018" name="Nat. Ecol. Evol.">
        <title>Shark genomes provide insights into elasmobranch evolution and the origin of vertebrates.</title>
        <authorList>
            <person name="Hara Y"/>
            <person name="Yamaguchi K"/>
            <person name="Onimaru K"/>
            <person name="Kadota M"/>
            <person name="Koyanagi M"/>
            <person name="Keeley SD"/>
            <person name="Tatsumi K"/>
            <person name="Tanaka K"/>
            <person name="Motone F"/>
            <person name="Kageyama Y"/>
            <person name="Nozu R"/>
            <person name="Adachi N"/>
            <person name="Nishimura O"/>
            <person name="Nakagawa R"/>
            <person name="Tanegashima C"/>
            <person name="Kiyatake I"/>
            <person name="Matsumoto R"/>
            <person name="Murakumo K"/>
            <person name="Nishida K"/>
            <person name="Terakita A"/>
            <person name="Kuratani S"/>
            <person name="Sato K"/>
            <person name="Hyodo S Kuraku.S."/>
        </authorList>
    </citation>
    <scope>NUCLEOTIDE SEQUENCE [LARGE SCALE GENOMIC DNA]</scope>
</reference>
<proteinExistence type="predicted"/>
<feature type="non-terminal residue" evidence="2">
    <location>
        <position position="1"/>
    </location>
</feature>
<evidence type="ECO:0000313" key="2">
    <source>
        <dbReference type="EMBL" id="GCC45814.1"/>
    </source>
</evidence>
<protein>
    <submittedName>
        <fullName evidence="2">Uncharacterized protein</fullName>
    </submittedName>
</protein>
<organism evidence="2 3">
    <name type="scientific">Chiloscyllium punctatum</name>
    <name type="common">Brownbanded bambooshark</name>
    <name type="synonym">Hemiscyllium punctatum</name>
    <dbReference type="NCBI Taxonomy" id="137246"/>
    <lineage>
        <taxon>Eukaryota</taxon>
        <taxon>Metazoa</taxon>
        <taxon>Chordata</taxon>
        <taxon>Craniata</taxon>
        <taxon>Vertebrata</taxon>
        <taxon>Chondrichthyes</taxon>
        <taxon>Elasmobranchii</taxon>
        <taxon>Galeomorphii</taxon>
        <taxon>Galeoidea</taxon>
        <taxon>Orectolobiformes</taxon>
        <taxon>Hemiscylliidae</taxon>
        <taxon>Chiloscyllium</taxon>
    </lineage>
</organism>
<name>A0A401TT44_CHIPU</name>
<gene>
    <name evidence="2" type="ORF">chiPu_0030169</name>
</gene>
<accession>A0A401TT44</accession>
<comment type="caution">
    <text evidence="2">The sequence shown here is derived from an EMBL/GenBank/DDBJ whole genome shotgun (WGS) entry which is preliminary data.</text>
</comment>
<sequence length="119" mass="12934">YTARPDLTEKELTERGGPERKLSDRQSREMALIIQLRIQLTPAPTVSGTEPFSPKLIVPDERSACVRPSPSAAIEEHLLFETDRNGEISAQGSEGAAGSFQQHIGMGAWDTEGATLGSW</sequence>
<dbReference type="AlphaFoldDB" id="A0A401TT44"/>
<evidence type="ECO:0000256" key="1">
    <source>
        <dbReference type="SAM" id="MobiDB-lite"/>
    </source>
</evidence>
<dbReference type="EMBL" id="BEZZ01176266">
    <property type="protein sequence ID" value="GCC45814.1"/>
    <property type="molecule type" value="Genomic_DNA"/>
</dbReference>
<feature type="region of interest" description="Disordered" evidence="1">
    <location>
        <begin position="1"/>
        <end position="26"/>
    </location>
</feature>
<evidence type="ECO:0000313" key="3">
    <source>
        <dbReference type="Proteomes" id="UP000287033"/>
    </source>
</evidence>